<dbReference type="PANTHER" id="PTHR33594">
    <property type="entry name" value="SUPERFAMILY HYDROLASE, PUTATIVE (AFU_ORTHOLOGUE AFUA_1G03035)-RELATED"/>
    <property type="match status" value="1"/>
</dbReference>
<dbReference type="Proteomes" id="UP001221142">
    <property type="component" value="Unassembled WGS sequence"/>
</dbReference>
<sequence>MYPTAQEAAVVAAAEKVMQEAMARYDSSHDAFHVQRVRRTALALANTISPSPDLLVVELAALLHDVLDKKYVPAEQAADPYAFFLPFFTSMAEKHGLELVKDGRARQVALVVDNVSWSNEKKLREKGLWTEWHDSCVELHCVQDADRLDAIGAFGIMRCAAYSAAVGRPLHVPAGDPAAEESAIQHFHDKLVHIHERLKTAHGKKLGEKRHRVLLEFIASVEDEYNPILD</sequence>
<dbReference type="AlphaFoldDB" id="A0AAD7FY78"/>
<proteinExistence type="predicted"/>
<name>A0AAD7FY78_9AGAR</name>
<feature type="domain" description="HD/PDEase" evidence="1">
    <location>
        <begin position="26"/>
        <end position="160"/>
    </location>
</feature>
<dbReference type="Gene3D" id="1.10.3210.50">
    <property type="match status" value="1"/>
</dbReference>
<accession>A0AAD7FY78</accession>
<protein>
    <recommendedName>
        <fullName evidence="1">HD/PDEase domain-containing protein</fullName>
    </recommendedName>
</protein>
<evidence type="ECO:0000313" key="3">
    <source>
        <dbReference type="Proteomes" id="UP001221142"/>
    </source>
</evidence>
<keyword evidence="3" id="KW-1185">Reference proteome</keyword>
<dbReference type="SUPFAM" id="SSF109604">
    <property type="entry name" value="HD-domain/PDEase-like"/>
    <property type="match status" value="1"/>
</dbReference>
<evidence type="ECO:0000313" key="2">
    <source>
        <dbReference type="EMBL" id="KAJ7650036.1"/>
    </source>
</evidence>
<organism evidence="2 3">
    <name type="scientific">Roridomyces roridus</name>
    <dbReference type="NCBI Taxonomy" id="1738132"/>
    <lineage>
        <taxon>Eukaryota</taxon>
        <taxon>Fungi</taxon>
        <taxon>Dikarya</taxon>
        <taxon>Basidiomycota</taxon>
        <taxon>Agaricomycotina</taxon>
        <taxon>Agaricomycetes</taxon>
        <taxon>Agaricomycetidae</taxon>
        <taxon>Agaricales</taxon>
        <taxon>Marasmiineae</taxon>
        <taxon>Mycenaceae</taxon>
        <taxon>Roridomyces</taxon>
    </lineage>
</organism>
<comment type="caution">
    <text evidence="2">The sequence shown here is derived from an EMBL/GenBank/DDBJ whole genome shotgun (WGS) entry which is preliminary data.</text>
</comment>
<dbReference type="InterPro" id="IPR003607">
    <property type="entry name" value="HD/PDEase_dom"/>
</dbReference>
<dbReference type="SMART" id="SM00471">
    <property type="entry name" value="HDc"/>
    <property type="match status" value="1"/>
</dbReference>
<evidence type="ECO:0000259" key="1">
    <source>
        <dbReference type="SMART" id="SM00471"/>
    </source>
</evidence>
<gene>
    <name evidence="2" type="ORF">FB45DRAFT_886734</name>
</gene>
<dbReference type="PANTHER" id="PTHR33594:SF1">
    <property type="entry name" value="HD_PDEASE DOMAIN-CONTAINING PROTEIN"/>
    <property type="match status" value="1"/>
</dbReference>
<dbReference type="EMBL" id="JARKIF010000001">
    <property type="protein sequence ID" value="KAJ7650036.1"/>
    <property type="molecule type" value="Genomic_DNA"/>
</dbReference>
<reference evidence="2" key="1">
    <citation type="submission" date="2023-03" db="EMBL/GenBank/DDBJ databases">
        <title>Massive genome expansion in bonnet fungi (Mycena s.s.) driven by repeated elements and novel gene families across ecological guilds.</title>
        <authorList>
            <consortium name="Lawrence Berkeley National Laboratory"/>
            <person name="Harder C.B."/>
            <person name="Miyauchi S."/>
            <person name="Viragh M."/>
            <person name="Kuo A."/>
            <person name="Thoen E."/>
            <person name="Andreopoulos B."/>
            <person name="Lu D."/>
            <person name="Skrede I."/>
            <person name="Drula E."/>
            <person name="Henrissat B."/>
            <person name="Morin E."/>
            <person name="Kohler A."/>
            <person name="Barry K."/>
            <person name="LaButti K."/>
            <person name="Morin E."/>
            <person name="Salamov A."/>
            <person name="Lipzen A."/>
            <person name="Mereny Z."/>
            <person name="Hegedus B."/>
            <person name="Baldrian P."/>
            <person name="Stursova M."/>
            <person name="Weitz H."/>
            <person name="Taylor A."/>
            <person name="Grigoriev I.V."/>
            <person name="Nagy L.G."/>
            <person name="Martin F."/>
            <person name="Kauserud H."/>
        </authorList>
    </citation>
    <scope>NUCLEOTIDE SEQUENCE</scope>
    <source>
        <strain evidence="2">9284</strain>
    </source>
</reference>